<evidence type="ECO:0000313" key="5">
    <source>
        <dbReference type="EMBL" id="OGI92360.1"/>
    </source>
</evidence>
<name>A0A1F6XDU4_9BACT</name>
<dbReference type="SUPFAM" id="SSF52540">
    <property type="entry name" value="P-loop containing nucleoside triphosphate hydrolases"/>
    <property type="match status" value="1"/>
</dbReference>
<keyword evidence="3" id="KW-0067">ATP-binding</keyword>
<gene>
    <name evidence="5" type="ORF">A2933_01455</name>
</gene>
<comment type="similarity">
    <text evidence="1">Belongs to the GSP E family.</text>
</comment>
<evidence type="ECO:0000256" key="1">
    <source>
        <dbReference type="ARBA" id="ARBA00006611"/>
    </source>
</evidence>
<dbReference type="InterPro" id="IPR003593">
    <property type="entry name" value="AAA+_ATPase"/>
</dbReference>
<dbReference type="GO" id="GO:0005886">
    <property type="term" value="C:plasma membrane"/>
    <property type="evidence" value="ECO:0007669"/>
    <property type="project" value="TreeGrafter"/>
</dbReference>
<evidence type="ECO:0000256" key="3">
    <source>
        <dbReference type="ARBA" id="ARBA00022840"/>
    </source>
</evidence>
<protein>
    <recommendedName>
        <fullName evidence="4">AAA+ ATPase domain-containing protein</fullName>
    </recommendedName>
</protein>
<keyword evidence="2" id="KW-0547">Nucleotide-binding</keyword>
<dbReference type="GO" id="GO:0016887">
    <property type="term" value="F:ATP hydrolysis activity"/>
    <property type="evidence" value="ECO:0007669"/>
    <property type="project" value="TreeGrafter"/>
</dbReference>
<dbReference type="PANTHER" id="PTHR30258">
    <property type="entry name" value="TYPE II SECRETION SYSTEM PROTEIN GSPE-RELATED"/>
    <property type="match status" value="1"/>
</dbReference>
<sequence>MVIIAFSANLMDKLNAIIKKELEAGANISIINLIDHLVSHASDIHASDIHIDPTEKNLRIRFRIDGVLEDMHPLPKDIHSEIISRIKVLSGLRTDEHHAAQDGRFRSIISDLGSVDVRVSIVPTYHGENVVLRLLSDNAEHFTLETLGFSEEDRNKILRAIKKTSGMILVTGPTGSGKTTTLYTLIKMLNSKEISIVTIEDPIEYAVENVEQIQVNARTGLTFANGLRSILRQDPNIIMVGEIRDTDTAGIAVNAALTGHLLLTTLHTNDVGATLPRLLDMKIEPFLVSSTVAIVIGQRLVRKVCEKCKTEKTLNEEEYVRLLENISEKTFGENRKFWEGKGCNSCNGTGYKSRLVINEVLVADEEIRVAILRKASASEIKQIAIKNGMTTMLQDGLRKAAAGQTSIAEVLRVTHE</sequence>
<accession>A0A1F6XDU4</accession>
<proteinExistence type="inferred from homology"/>
<dbReference type="Proteomes" id="UP000179381">
    <property type="component" value="Unassembled WGS sequence"/>
</dbReference>
<dbReference type="AlphaFoldDB" id="A0A1F6XDU4"/>
<reference evidence="5 6" key="1">
    <citation type="journal article" date="2016" name="Nat. Commun.">
        <title>Thousands of microbial genomes shed light on interconnected biogeochemical processes in an aquifer system.</title>
        <authorList>
            <person name="Anantharaman K."/>
            <person name="Brown C.T."/>
            <person name="Hug L.A."/>
            <person name="Sharon I."/>
            <person name="Castelle C.J."/>
            <person name="Probst A.J."/>
            <person name="Thomas B.C."/>
            <person name="Singh A."/>
            <person name="Wilkins M.J."/>
            <person name="Karaoz U."/>
            <person name="Brodie E.L."/>
            <person name="Williams K.H."/>
            <person name="Hubbard S.S."/>
            <person name="Banfield J.F."/>
        </authorList>
    </citation>
    <scope>NUCLEOTIDE SEQUENCE [LARGE SCALE GENOMIC DNA]</scope>
</reference>
<evidence type="ECO:0000256" key="2">
    <source>
        <dbReference type="ARBA" id="ARBA00022741"/>
    </source>
</evidence>
<dbReference type="Gene3D" id="3.30.450.90">
    <property type="match status" value="1"/>
</dbReference>
<dbReference type="PANTHER" id="PTHR30258:SF1">
    <property type="entry name" value="PROTEIN TRANSPORT PROTEIN HOFB HOMOLOG"/>
    <property type="match status" value="1"/>
</dbReference>
<feature type="domain" description="AAA+ ATPase" evidence="4">
    <location>
        <begin position="164"/>
        <end position="285"/>
    </location>
</feature>
<evidence type="ECO:0000259" key="4">
    <source>
        <dbReference type="SMART" id="SM00382"/>
    </source>
</evidence>
<dbReference type="SMART" id="SM00382">
    <property type="entry name" value="AAA"/>
    <property type="match status" value="1"/>
</dbReference>
<dbReference type="Pfam" id="PF00437">
    <property type="entry name" value="T2SSE"/>
    <property type="match status" value="1"/>
</dbReference>
<dbReference type="CDD" id="cd01129">
    <property type="entry name" value="PulE-GspE-like"/>
    <property type="match status" value="1"/>
</dbReference>
<evidence type="ECO:0000313" key="6">
    <source>
        <dbReference type="Proteomes" id="UP000179381"/>
    </source>
</evidence>
<organism evidence="5 6">
    <name type="scientific">Candidatus Nomurabacteria bacterium RIFCSPLOWO2_01_FULL_46_18</name>
    <dbReference type="NCBI Taxonomy" id="1801783"/>
    <lineage>
        <taxon>Bacteria</taxon>
        <taxon>Candidatus Nomuraibacteriota</taxon>
    </lineage>
</organism>
<dbReference type="InterPro" id="IPR027417">
    <property type="entry name" value="P-loop_NTPase"/>
</dbReference>
<dbReference type="Gene3D" id="3.40.50.300">
    <property type="entry name" value="P-loop containing nucleotide triphosphate hydrolases"/>
    <property type="match status" value="1"/>
</dbReference>
<dbReference type="InterPro" id="IPR001482">
    <property type="entry name" value="T2SS/T4SS_dom"/>
</dbReference>
<dbReference type="FunFam" id="3.40.50.300:FF:000398">
    <property type="entry name" value="Type IV pilus assembly ATPase PilB"/>
    <property type="match status" value="1"/>
</dbReference>
<dbReference type="GO" id="GO:0005524">
    <property type="term" value="F:ATP binding"/>
    <property type="evidence" value="ECO:0007669"/>
    <property type="project" value="UniProtKB-KW"/>
</dbReference>
<dbReference type="EMBL" id="MFVH01000012">
    <property type="protein sequence ID" value="OGI92360.1"/>
    <property type="molecule type" value="Genomic_DNA"/>
</dbReference>
<comment type="caution">
    <text evidence="5">The sequence shown here is derived from an EMBL/GenBank/DDBJ whole genome shotgun (WGS) entry which is preliminary data.</text>
</comment>